<evidence type="ECO:0000256" key="1">
    <source>
        <dbReference type="ARBA" id="ARBA00004651"/>
    </source>
</evidence>
<feature type="domain" description="Major facilitator superfamily (MFS) profile" evidence="7">
    <location>
        <begin position="1"/>
        <end position="197"/>
    </location>
</feature>
<evidence type="ECO:0000256" key="3">
    <source>
        <dbReference type="ARBA" id="ARBA00022692"/>
    </source>
</evidence>
<keyword evidence="4 6" id="KW-1133">Transmembrane helix</keyword>
<accession>A0A7W1WNC9</accession>
<keyword evidence="5 6" id="KW-0472">Membrane</keyword>
<keyword evidence="2" id="KW-0813">Transport</keyword>
<sequence length="407" mass="45977">MHILGNINRLDREAWLLILESGLFAVATALSNTFVNVYLWKIKNDLVIISWFNFTHYLTSAVTFVIAGWMAKRVDRVVAIRLGVALLAAFYLTVLLIGTKSIHYVILLGVLLGLGGGFFWLAYNVLYFEITARENRDIYNGVNGLFGSVAGISAPLISGLIITRVDNFTGYSIIFGISLAIFLAAVVVSFMFKSRSAHGSYRLFPVISMTKRRKNHWYWVCLAMMAHGLREGVFVFLIGLLVYVITRDELTLGAFFTASSLVSLISFYIVGRFMKPGLRNLFIFIGTLMMGLVILPFIFYVNYWTMFILGVGAALFYPLYMAPLTSTVFDFIGENEKTVQMRVEYVVVRELALNLGRLAGILIFIWWISYSSDVMHIRWFVLGVGFTQMLAWWAIKQVPILNPEPAS</sequence>
<feature type="transmembrane region" description="Helical" evidence="6">
    <location>
        <begin position="307"/>
        <end position="331"/>
    </location>
</feature>
<evidence type="ECO:0000256" key="5">
    <source>
        <dbReference type="ARBA" id="ARBA00023136"/>
    </source>
</evidence>
<keyword evidence="9" id="KW-1185">Reference proteome</keyword>
<keyword evidence="3 6" id="KW-0812">Transmembrane</keyword>
<feature type="transmembrane region" description="Helical" evidence="6">
    <location>
        <begin position="168"/>
        <end position="192"/>
    </location>
</feature>
<dbReference type="InterPro" id="IPR036259">
    <property type="entry name" value="MFS_trans_sf"/>
</dbReference>
<feature type="transmembrane region" description="Helical" evidence="6">
    <location>
        <begin position="138"/>
        <end position="162"/>
    </location>
</feature>
<evidence type="ECO:0000313" key="8">
    <source>
        <dbReference type="EMBL" id="MBA4492943.1"/>
    </source>
</evidence>
<dbReference type="Pfam" id="PF07690">
    <property type="entry name" value="MFS_1"/>
    <property type="match status" value="1"/>
</dbReference>
<dbReference type="GO" id="GO:0005886">
    <property type="term" value="C:plasma membrane"/>
    <property type="evidence" value="ECO:0007669"/>
    <property type="project" value="UniProtKB-SubCell"/>
</dbReference>
<dbReference type="InterPro" id="IPR011701">
    <property type="entry name" value="MFS"/>
</dbReference>
<dbReference type="InterPro" id="IPR020846">
    <property type="entry name" value="MFS_dom"/>
</dbReference>
<evidence type="ECO:0000256" key="4">
    <source>
        <dbReference type="ARBA" id="ARBA00022989"/>
    </source>
</evidence>
<feature type="transmembrane region" description="Helical" evidence="6">
    <location>
        <begin position="46"/>
        <end position="71"/>
    </location>
</feature>
<evidence type="ECO:0000313" key="9">
    <source>
        <dbReference type="Proteomes" id="UP000535491"/>
    </source>
</evidence>
<reference evidence="8 9" key="1">
    <citation type="submission" date="2020-07" db="EMBL/GenBank/DDBJ databases">
        <authorList>
            <person name="Feng H."/>
        </authorList>
    </citation>
    <scope>NUCLEOTIDE SEQUENCE [LARGE SCALE GENOMIC DNA]</scope>
    <source>
        <strain evidence="9">s-10</strain>
    </source>
</reference>
<dbReference type="PANTHER" id="PTHR23526">
    <property type="entry name" value="INTEGRAL MEMBRANE TRANSPORT PROTEIN-RELATED"/>
    <property type="match status" value="1"/>
</dbReference>
<feature type="transmembrane region" description="Helical" evidence="6">
    <location>
        <begin position="376"/>
        <end position="395"/>
    </location>
</feature>
<feature type="transmembrane region" description="Helical" evidence="6">
    <location>
        <begin position="250"/>
        <end position="269"/>
    </location>
</feature>
<dbReference type="SUPFAM" id="SSF103473">
    <property type="entry name" value="MFS general substrate transporter"/>
    <property type="match status" value="1"/>
</dbReference>
<protein>
    <submittedName>
        <fullName evidence="8">MFS transporter</fullName>
    </submittedName>
</protein>
<feature type="transmembrane region" description="Helical" evidence="6">
    <location>
        <begin position="78"/>
        <end position="98"/>
    </location>
</feature>
<dbReference type="InterPro" id="IPR052528">
    <property type="entry name" value="Sugar_transport-like"/>
</dbReference>
<gene>
    <name evidence="8" type="ORF">H1191_01265</name>
</gene>
<comment type="subcellular location">
    <subcellularLocation>
        <location evidence="1">Cell membrane</location>
        <topology evidence="1">Multi-pass membrane protein</topology>
    </subcellularLocation>
</comment>
<evidence type="ECO:0000256" key="2">
    <source>
        <dbReference type="ARBA" id="ARBA00022448"/>
    </source>
</evidence>
<feature type="transmembrane region" description="Helical" evidence="6">
    <location>
        <begin position="281"/>
        <end position="301"/>
    </location>
</feature>
<dbReference type="PANTHER" id="PTHR23526:SF2">
    <property type="entry name" value="MAJOR FACILITATOR SUPERFAMILY (MFS) PROFILE DOMAIN-CONTAINING PROTEIN"/>
    <property type="match status" value="1"/>
</dbReference>
<comment type="caution">
    <text evidence="8">The sequence shown here is derived from an EMBL/GenBank/DDBJ whole genome shotgun (WGS) entry which is preliminary data.</text>
</comment>
<dbReference type="PROSITE" id="PS50850">
    <property type="entry name" value="MFS"/>
    <property type="match status" value="1"/>
</dbReference>
<proteinExistence type="predicted"/>
<evidence type="ECO:0000256" key="6">
    <source>
        <dbReference type="SAM" id="Phobius"/>
    </source>
</evidence>
<evidence type="ECO:0000259" key="7">
    <source>
        <dbReference type="PROSITE" id="PS50850"/>
    </source>
</evidence>
<dbReference type="EMBL" id="JACEIQ010000001">
    <property type="protein sequence ID" value="MBA4492943.1"/>
    <property type="molecule type" value="Genomic_DNA"/>
</dbReference>
<dbReference type="GO" id="GO:0022857">
    <property type="term" value="F:transmembrane transporter activity"/>
    <property type="evidence" value="ECO:0007669"/>
    <property type="project" value="InterPro"/>
</dbReference>
<feature type="transmembrane region" description="Helical" evidence="6">
    <location>
        <begin position="14"/>
        <end position="40"/>
    </location>
</feature>
<feature type="transmembrane region" description="Helical" evidence="6">
    <location>
        <begin position="104"/>
        <end position="126"/>
    </location>
</feature>
<organism evidence="8 9">
    <name type="scientific">Paenactinomyces guangxiensis</name>
    <dbReference type="NCBI Taxonomy" id="1490290"/>
    <lineage>
        <taxon>Bacteria</taxon>
        <taxon>Bacillati</taxon>
        <taxon>Bacillota</taxon>
        <taxon>Bacilli</taxon>
        <taxon>Bacillales</taxon>
        <taxon>Thermoactinomycetaceae</taxon>
        <taxon>Paenactinomyces</taxon>
    </lineage>
</organism>
<dbReference type="Proteomes" id="UP000535491">
    <property type="component" value="Unassembled WGS sequence"/>
</dbReference>
<feature type="transmembrane region" description="Helical" evidence="6">
    <location>
        <begin position="351"/>
        <end position="370"/>
    </location>
</feature>
<dbReference type="Gene3D" id="1.20.1250.20">
    <property type="entry name" value="MFS general substrate transporter like domains"/>
    <property type="match status" value="1"/>
</dbReference>
<name>A0A7W1WNC9_9BACL</name>
<feature type="transmembrane region" description="Helical" evidence="6">
    <location>
        <begin position="217"/>
        <end position="244"/>
    </location>
</feature>
<dbReference type="RefSeq" id="WP_181750166.1">
    <property type="nucleotide sequence ID" value="NZ_JACEIQ010000001.1"/>
</dbReference>
<dbReference type="AlphaFoldDB" id="A0A7W1WNC9"/>